<dbReference type="InParanoid" id="A0A1Q3ANM1"/>
<organism evidence="1 2">
    <name type="scientific">Cephalotus follicularis</name>
    <name type="common">Albany pitcher plant</name>
    <dbReference type="NCBI Taxonomy" id="3775"/>
    <lineage>
        <taxon>Eukaryota</taxon>
        <taxon>Viridiplantae</taxon>
        <taxon>Streptophyta</taxon>
        <taxon>Embryophyta</taxon>
        <taxon>Tracheophyta</taxon>
        <taxon>Spermatophyta</taxon>
        <taxon>Magnoliopsida</taxon>
        <taxon>eudicotyledons</taxon>
        <taxon>Gunneridae</taxon>
        <taxon>Pentapetalae</taxon>
        <taxon>rosids</taxon>
        <taxon>fabids</taxon>
        <taxon>Oxalidales</taxon>
        <taxon>Cephalotaceae</taxon>
        <taxon>Cephalotus</taxon>
    </lineage>
</organism>
<dbReference type="AlphaFoldDB" id="A0A1Q3ANM1"/>
<proteinExistence type="predicted"/>
<evidence type="ECO:0000313" key="1">
    <source>
        <dbReference type="EMBL" id="GAV57230.1"/>
    </source>
</evidence>
<comment type="caution">
    <text evidence="1">The sequence shown here is derived from an EMBL/GenBank/DDBJ whole genome shotgun (WGS) entry which is preliminary data.</text>
</comment>
<accession>A0A1Q3ANM1</accession>
<protein>
    <submittedName>
        <fullName evidence="1">Exo_endo_phos domain-containing protein</fullName>
    </submittedName>
</protein>
<evidence type="ECO:0000313" key="2">
    <source>
        <dbReference type="Proteomes" id="UP000187406"/>
    </source>
</evidence>
<name>A0A1Q3ANM1_CEPFO</name>
<keyword evidence="2" id="KW-1185">Reference proteome</keyword>
<gene>
    <name evidence="1" type="ORF">CFOL_v3_00768</name>
</gene>
<dbReference type="SUPFAM" id="SSF56219">
    <property type="entry name" value="DNase I-like"/>
    <property type="match status" value="1"/>
</dbReference>
<dbReference type="Proteomes" id="UP000187406">
    <property type="component" value="Unassembled WGS sequence"/>
</dbReference>
<reference evidence="2" key="1">
    <citation type="submission" date="2016-04" db="EMBL/GenBank/DDBJ databases">
        <title>Cephalotus genome sequencing.</title>
        <authorList>
            <person name="Fukushima K."/>
            <person name="Hasebe M."/>
            <person name="Fang X."/>
        </authorList>
    </citation>
    <scope>NUCLEOTIDE SEQUENCE [LARGE SCALE GENOMIC DNA]</scope>
    <source>
        <strain evidence="2">cv. St1</strain>
    </source>
</reference>
<dbReference type="Gene3D" id="3.60.10.10">
    <property type="entry name" value="Endonuclease/exonuclease/phosphatase"/>
    <property type="match status" value="1"/>
</dbReference>
<dbReference type="OrthoDB" id="1932741at2759"/>
<sequence>MYISNHNHSLLGRIWICWDSSMVQFFGKVQLNDNFEFFTSFIYADCDAKQRRSRWKSLIRQASITKGFPWLILGDFNVTSKAREHSRRSSVSKVLINSIEVEDIRSMGFNYTWNNKRAGSEAVAKTLDRVIGNWDWFNKYGDSHCTYLSPGISDHCPSVV</sequence>
<dbReference type="InterPro" id="IPR036691">
    <property type="entry name" value="Endo/exonu/phosph_ase_sf"/>
</dbReference>
<dbReference type="PANTHER" id="PTHR33710:SF71">
    <property type="entry name" value="ENDONUCLEASE_EXONUCLEASE_PHOSPHATASE DOMAIN-CONTAINING PROTEIN"/>
    <property type="match status" value="1"/>
</dbReference>
<dbReference type="PANTHER" id="PTHR33710">
    <property type="entry name" value="BNAC02G09200D PROTEIN"/>
    <property type="match status" value="1"/>
</dbReference>
<dbReference type="EMBL" id="BDDD01000024">
    <property type="protein sequence ID" value="GAV57230.1"/>
    <property type="molecule type" value="Genomic_DNA"/>
</dbReference>